<gene>
    <name evidence="1" type="ORF">RM698_15655</name>
</gene>
<sequence length="131" mass="13814">MCAGQGHDLLGVLAAHPRRADVRAHLVELDPRNAAEARAAAAGLGLGDRVAVVTGDAALVRNYADAVPAALVLLCGVLGNVADEGMEETVDRVSRLCAPGGTLVWTRNRKAPDRVPRVCDWLEALTERRDG</sequence>
<evidence type="ECO:0000313" key="2">
    <source>
        <dbReference type="Proteomes" id="UP001183610"/>
    </source>
</evidence>
<keyword evidence="1" id="KW-0808">Transferase</keyword>
<comment type="caution">
    <text evidence="1">The sequence shown here is derived from an EMBL/GenBank/DDBJ whole genome shotgun (WGS) entry which is preliminary data.</text>
</comment>
<evidence type="ECO:0000313" key="1">
    <source>
        <dbReference type="EMBL" id="MDT0410483.1"/>
    </source>
</evidence>
<dbReference type="Proteomes" id="UP001183610">
    <property type="component" value="Unassembled WGS sequence"/>
</dbReference>
<organism evidence="1 2">
    <name type="scientific">Streptomyces evansiae</name>
    <dbReference type="NCBI Taxonomy" id="3075535"/>
    <lineage>
        <taxon>Bacteria</taxon>
        <taxon>Bacillati</taxon>
        <taxon>Actinomycetota</taxon>
        <taxon>Actinomycetes</taxon>
        <taxon>Kitasatosporales</taxon>
        <taxon>Streptomycetaceae</taxon>
        <taxon>Streptomyces</taxon>
    </lineage>
</organism>
<dbReference type="EMBL" id="JAVRET010000032">
    <property type="protein sequence ID" value="MDT0410483.1"/>
    <property type="molecule type" value="Genomic_DNA"/>
</dbReference>
<protein>
    <submittedName>
        <fullName evidence="1">Methyltransferase type 12</fullName>
    </submittedName>
</protein>
<dbReference type="InterPro" id="IPR029063">
    <property type="entry name" value="SAM-dependent_MTases_sf"/>
</dbReference>
<name>A0ABU2R193_9ACTN</name>
<reference evidence="2" key="1">
    <citation type="submission" date="2023-07" db="EMBL/GenBank/DDBJ databases">
        <title>30 novel species of actinomycetes from the DSMZ collection.</title>
        <authorList>
            <person name="Nouioui I."/>
        </authorList>
    </citation>
    <scope>NUCLEOTIDE SEQUENCE [LARGE SCALE GENOMIC DNA]</scope>
    <source>
        <strain evidence="2">DSM 41979</strain>
    </source>
</reference>
<dbReference type="GO" id="GO:0008168">
    <property type="term" value="F:methyltransferase activity"/>
    <property type="evidence" value="ECO:0007669"/>
    <property type="project" value="UniProtKB-KW"/>
</dbReference>
<proteinExistence type="predicted"/>
<accession>A0ABU2R193</accession>
<dbReference type="GO" id="GO:0032259">
    <property type="term" value="P:methylation"/>
    <property type="evidence" value="ECO:0007669"/>
    <property type="project" value="UniProtKB-KW"/>
</dbReference>
<keyword evidence="1" id="KW-0489">Methyltransferase</keyword>
<dbReference type="SUPFAM" id="SSF53335">
    <property type="entry name" value="S-adenosyl-L-methionine-dependent methyltransferases"/>
    <property type="match status" value="1"/>
</dbReference>
<dbReference type="Gene3D" id="3.40.50.150">
    <property type="entry name" value="Vaccinia Virus protein VP39"/>
    <property type="match status" value="1"/>
</dbReference>
<dbReference type="RefSeq" id="WP_010275922.1">
    <property type="nucleotide sequence ID" value="NZ_JAVRET010000032.1"/>
</dbReference>
<keyword evidence="2" id="KW-1185">Reference proteome</keyword>